<organism evidence="6 7">
    <name type="scientific">Malacoplasma iowae 695</name>
    <dbReference type="NCBI Taxonomy" id="1048830"/>
    <lineage>
        <taxon>Bacteria</taxon>
        <taxon>Bacillati</taxon>
        <taxon>Mycoplasmatota</taxon>
        <taxon>Mycoplasmoidales</taxon>
        <taxon>Mycoplasmoidaceae</taxon>
        <taxon>Malacoplasma</taxon>
    </lineage>
</organism>
<dbReference type="InterPro" id="IPR044742">
    <property type="entry name" value="DEAD/DEAH_RhlB"/>
</dbReference>
<dbReference type="GO" id="GO:0003676">
    <property type="term" value="F:nucleic acid binding"/>
    <property type="evidence" value="ECO:0007669"/>
    <property type="project" value="InterPro"/>
</dbReference>
<dbReference type="InterPro" id="IPR027417">
    <property type="entry name" value="P-loop_NTPase"/>
</dbReference>
<dbReference type="PROSITE" id="PS51194">
    <property type="entry name" value="HELICASE_CTER"/>
    <property type="match status" value="1"/>
</dbReference>
<comment type="similarity">
    <text evidence="5">Belongs to the DEAD box helicase family.</text>
</comment>
<dbReference type="Gene3D" id="3.40.50.300">
    <property type="entry name" value="P-loop containing nucleotide triphosphate hydrolases"/>
    <property type="match status" value="2"/>
</dbReference>
<proteinExistence type="inferred from homology"/>
<dbReference type="EMBL" id="CP033512">
    <property type="protein sequence ID" value="QHG90180.1"/>
    <property type="molecule type" value="Genomic_DNA"/>
</dbReference>
<dbReference type="InterPro" id="IPR014001">
    <property type="entry name" value="Helicase_ATP-bd"/>
</dbReference>
<evidence type="ECO:0000256" key="3">
    <source>
        <dbReference type="ARBA" id="ARBA00022806"/>
    </source>
</evidence>
<dbReference type="GO" id="GO:0005524">
    <property type="term" value="F:ATP binding"/>
    <property type="evidence" value="ECO:0007669"/>
    <property type="project" value="UniProtKB-KW"/>
</dbReference>
<dbReference type="GO" id="GO:0016787">
    <property type="term" value="F:hydrolase activity"/>
    <property type="evidence" value="ECO:0007669"/>
    <property type="project" value="UniProtKB-KW"/>
</dbReference>
<name>A0A6P1LHR9_MALIO</name>
<keyword evidence="4" id="KW-0067">ATP-binding</keyword>
<evidence type="ECO:0000256" key="1">
    <source>
        <dbReference type="ARBA" id="ARBA00022741"/>
    </source>
</evidence>
<protein>
    <submittedName>
        <fullName evidence="6">DEAD/DEAH box helicase</fullName>
    </submittedName>
</protein>
<evidence type="ECO:0000256" key="5">
    <source>
        <dbReference type="ARBA" id="ARBA00038437"/>
    </source>
</evidence>
<dbReference type="Proteomes" id="UP000464283">
    <property type="component" value="Chromosome"/>
</dbReference>
<dbReference type="CDD" id="cd18787">
    <property type="entry name" value="SF2_C_DEAD"/>
    <property type="match status" value="1"/>
</dbReference>
<sequence length="440" mass="51389">MLDNFKLNKLIVNVLKQNNITTLTDVQLETFNPIMNQENLLVNAHTGTGKTLSFLIPLYEKIILNKKTKTLILVPNRELANQIYQNCLLFDKEINSSSICVIGGVDQQDQIKNLKLQWNNLICTPGRIIDLIKQNQLDLNDISTFIIDESDMMLDFGFINDLYWINDKLTNKKQTLLFSATNNKIHNKLSFIFNNQPYTVIDLKKGTKTNNDITNLLYFVNNKNKTNLLIDVIKQKPGATYVIFMNMIRDINYVARELFKNRIAFEIISSEKSQKQRETSIEKFKNYHSNVLIATDVISRGIHIDNIDFIINYNVPKQFDTFIHRVGRTGRMNCSGTSITFCDQNEYYLVKRIINETKIKIVQDHKYNEPYDLKKINSAKPSSEDNVEKLLIGLTNRKFSYDKKMSKSQNEKIKKKIERKNRENLNKKIDNFQWGYKKLK</sequence>
<dbReference type="InterPro" id="IPR011545">
    <property type="entry name" value="DEAD/DEAH_box_helicase_dom"/>
</dbReference>
<dbReference type="PROSITE" id="PS51192">
    <property type="entry name" value="HELICASE_ATP_BIND_1"/>
    <property type="match status" value="1"/>
</dbReference>
<dbReference type="CDD" id="cd00268">
    <property type="entry name" value="DEADc"/>
    <property type="match status" value="1"/>
</dbReference>
<accession>A0A6P1LHR9</accession>
<dbReference type="SMART" id="SM00490">
    <property type="entry name" value="HELICc"/>
    <property type="match status" value="1"/>
</dbReference>
<dbReference type="RefSeq" id="WP_004025263.1">
    <property type="nucleotide sequence ID" value="NZ_AGFP01000048.1"/>
</dbReference>
<reference evidence="7" key="1">
    <citation type="submission" date="2018-11" db="EMBL/GenBank/DDBJ databases">
        <title>The first complete genome sequence of Mycoplasma iowae strain 695.</title>
        <authorList>
            <person name="Ghanem M."/>
            <person name="El-Gazzar M."/>
        </authorList>
    </citation>
    <scope>NUCLEOTIDE SEQUENCE [LARGE SCALE GENOMIC DNA]</scope>
    <source>
        <strain evidence="7">695</strain>
    </source>
</reference>
<dbReference type="InterPro" id="IPR001650">
    <property type="entry name" value="Helicase_C-like"/>
</dbReference>
<dbReference type="SMART" id="SM00487">
    <property type="entry name" value="DEXDc"/>
    <property type="match status" value="1"/>
</dbReference>
<dbReference type="GO" id="GO:0005829">
    <property type="term" value="C:cytosol"/>
    <property type="evidence" value="ECO:0007669"/>
    <property type="project" value="TreeGrafter"/>
</dbReference>
<keyword evidence="1" id="KW-0547">Nucleotide-binding</keyword>
<dbReference type="InterPro" id="IPR050079">
    <property type="entry name" value="DEAD_box_RNA_helicase"/>
</dbReference>
<evidence type="ECO:0000256" key="2">
    <source>
        <dbReference type="ARBA" id="ARBA00022801"/>
    </source>
</evidence>
<keyword evidence="2" id="KW-0378">Hydrolase</keyword>
<dbReference type="Pfam" id="PF00271">
    <property type="entry name" value="Helicase_C"/>
    <property type="match status" value="1"/>
</dbReference>
<dbReference type="SUPFAM" id="SSF52540">
    <property type="entry name" value="P-loop containing nucleoside triphosphate hydrolases"/>
    <property type="match status" value="1"/>
</dbReference>
<gene>
    <name evidence="6" type="ORF">EER00_04830</name>
</gene>
<dbReference type="AlphaFoldDB" id="A0A6P1LHR9"/>
<dbReference type="KEGG" id="miw:EER00_04830"/>
<keyword evidence="3 6" id="KW-0347">Helicase</keyword>
<dbReference type="Pfam" id="PF00270">
    <property type="entry name" value="DEAD"/>
    <property type="match status" value="1"/>
</dbReference>
<dbReference type="GO" id="GO:0003724">
    <property type="term" value="F:RNA helicase activity"/>
    <property type="evidence" value="ECO:0007669"/>
    <property type="project" value="TreeGrafter"/>
</dbReference>
<dbReference type="OrthoDB" id="9805696at2"/>
<dbReference type="PANTHER" id="PTHR47959">
    <property type="entry name" value="ATP-DEPENDENT RNA HELICASE RHLE-RELATED"/>
    <property type="match status" value="1"/>
</dbReference>
<dbReference type="GeneID" id="96866500"/>
<evidence type="ECO:0000256" key="4">
    <source>
        <dbReference type="ARBA" id="ARBA00022840"/>
    </source>
</evidence>
<evidence type="ECO:0000313" key="6">
    <source>
        <dbReference type="EMBL" id="QHG90180.1"/>
    </source>
</evidence>
<dbReference type="PANTHER" id="PTHR47959:SF13">
    <property type="entry name" value="ATP-DEPENDENT RNA HELICASE RHLE"/>
    <property type="match status" value="1"/>
</dbReference>
<evidence type="ECO:0000313" key="7">
    <source>
        <dbReference type="Proteomes" id="UP000464283"/>
    </source>
</evidence>